<proteinExistence type="predicted"/>
<dbReference type="SUPFAM" id="SSF53448">
    <property type="entry name" value="Nucleotide-diphospho-sugar transferases"/>
    <property type="match status" value="1"/>
</dbReference>
<reference evidence="7 8" key="1">
    <citation type="submission" date="2017-02" db="EMBL/GenBank/DDBJ databases">
        <authorList>
            <person name="Peterson S.W."/>
        </authorList>
    </citation>
    <scope>NUCLEOTIDE SEQUENCE [LARGE SCALE GENOMIC DNA]</scope>
    <source>
        <strain evidence="7 8">CECT 9027</strain>
    </source>
</reference>
<evidence type="ECO:0000256" key="2">
    <source>
        <dbReference type="ARBA" id="ARBA00022475"/>
    </source>
</evidence>
<protein>
    <submittedName>
        <fullName evidence="7">Putative glycosyltransferase EpsJ</fullName>
        <ecNumber evidence="7">2.4.-.-</ecNumber>
    </submittedName>
</protein>
<dbReference type="STRING" id="1918946.VPAL9027_01175"/>
<dbReference type="PANTHER" id="PTHR43646">
    <property type="entry name" value="GLYCOSYLTRANSFERASE"/>
    <property type="match status" value="1"/>
</dbReference>
<name>A0A1R4B2V3_9VIBR</name>
<dbReference type="EMBL" id="FUFT01000002">
    <property type="protein sequence ID" value="SJL83226.1"/>
    <property type="molecule type" value="Genomic_DNA"/>
</dbReference>
<evidence type="ECO:0000313" key="7">
    <source>
        <dbReference type="EMBL" id="SJL83226.1"/>
    </source>
</evidence>
<feature type="domain" description="Glycosyltransferase 2-like" evidence="6">
    <location>
        <begin position="5"/>
        <end position="121"/>
    </location>
</feature>
<dbReference type="PANTHER" id="PTHR43646:SF2">
    <property type="entry name" value="GLYCOSYLTRANSFERASE 2-LIKE DOMAIN-CONTAINING PROTEIN"/>
    <property type="match status" value="1"/>
</dbReference>
<accession>A0A1R4B2V3</accession>
<dbReference type="Gene3D" id="3.90.550.10">
    <property type="entry name" value="Spore Coat Polysaccharide Biosynthesis Protein SpsA, Chain A"/>
    <property type="match status" value="1"/>
</dbReference>
<evidence type="ECO:0000256" key="3">
    <source>
        <dbReference type="ARBA" id="ARBA00022676"/>
    </source>
</evidence>
<evidence type="ECO:0000256" key="4">
    <source>
        <dbReference type="ARBA" id="ARBA00022679"/>
    </source>
</evidence>
<dbReference type="OrthoDB" id="9801954at2"/>
<evidence type="ECO:0000259" key="6">
    <source>
        <dbReference type="Pfam" id="PF00535"/>
    </source>
</evidence>
<dbReference type="RefSeq" id="WP_077313153.1">
    <property type="nucleotide sequence ID" value="NZ_AP024887.1"/>
</dbReference>
<dbReference type="InterPro" id="IPR029044">
    <property type="entry name" value="Nucleotide-diphossugar_trans"/>
</dbReference>
<evidence type="ECO:0000256" key="1">
    <source>
        <dbReference type="ARBA" id="ARBA00004236"/>
    </source>
</evidence>
<evidence type="ECO:0000256" key="5">
    <source>
        <dbReference type="ARBA" id="ARBA00023136"/>
    </source>
</evidence>
<keyword evidence="5" id="KW-0472">Membrane</keyword>
<keyword evidence="8" id="KW-1185">Reference proteome</keyword>
<dbReference type="InterPro" id="IPR001173">
    <property type="entry name" value="Glyco_trans_2-like"/>
</dbReference>
<keyword evidence="4 7" id="KW-0808">Transferase</keyword>
<dbReference type="Pfam" id="PF00535">
    <property type="entry name" value="Glycos_transf_2"/>
    <property type="match status" value="1"/>
</dbReference>
<gene>
    <name evidence="7" type="primary">epsJ</name>
    <name evidence="7" type="ORF">VPAL9027_01175</name>
</gene>
<dbReference type="AlphaFoldDB" id="A0A1R4B2V3"/>
<sequence length="246" mass="28076">MKPVSIVIITLNEQKRISRLLSDLVVQNYRNFEVIVVDSASDDLTVKIAKTYEPHLPSLRVHNMGARGVSLGRNTGVKLAQHDRVLFLDADTRLEPNFLAQAMKDINQRQLDVAGVYRNVQKAPLKFKAGYGVFNAGLFLSQFFFPTAVGACLFSTKTVHQKIGGFDEEIELCEDCDYVKRAAKTSRYRMLSHYIAFEFDPRRLVQDGYLSTGALYLRANVRRLILGEMHNQEIPYPFGHYREQSR</sequence>
<dbReference type="Proteomes" id="UP000189475">
    <property type="component" value="Unassembled WGS sequence"/>
</dbReference>
<organism evidence="7 8">
    <name type="scientific">Vibrio palustris</name>
    <dbReference type="NCBI Taxonomy" id="1918946"/>
    <lineage>
        <taxon>Bacteria</taxon>
        <taxon>Pseudomonadati</taxon>
        <taxon>Pseudomonadota</taxon>
        <taxon>Gammaproteobacteria</taxon>
        <taxon>Vibrionales</taxon>
        <taxon>Vibrionaceae</taxon>
        <taxon>Vibrio</taxon>
    </lineage>
</organism>
<keyword evidence="3 7" id="KW-0328">Glycosyltransferase</keyword>
<dbReference type="GO" id="GO:0016757">
    <property type="term" value="F:glycosyltransferase activity"/>
    <property type="evidence" value="ECO:0007669"/>
    <property type="project" value="UniProtKB-KW"/>
</dbReference>
<dbReference type="GO" id="GO:0005886">
    <property type="term" value="C:plasma membrane"/>
    <property type="evidence" value="ECO:0007669"/>
    <property type="project" value="UniProtKB-SubCell"/>
</dbReference>
<keyword evidence="2" id="KW-1003">Cell membrane</keyword>
<comment type="subcellular location">
    <subcellularLocation>
        <location evidence="1">Cell membrane</location>
    </subcellularLocation>
</comment>
<evidence type="ECO:0000313" key="8">
    <source>
        <dbReference type="Proteomes" id="UP000189475"/>
    </source>
</evidence>
<dbReference type="EC" id="2.4.-.-" evidence="7"/>